<accession>A0A316ABB5</accession>
<dbReference type="InterPro" id="IPR050624">
    <property type="entry name" value="HTH-type_Tx_Regulator"/>
</dbReference>
<name>A0A316ABB5_9BACT</name>
<evidence type="ECO:0000256" key="2">
    <source>
        <dbReference type="PROSITE-ProRule" id="PRU00335"/>
    </source>
</evidence>
<comment type="caution">
    <text evidence="4">The sequence shown here is derived from an EMBL/GenBank/DDBJ whole genome shotgun (WGS) entry which is preliminary data.</text>
</comment>
<gene>
    <name evidence="4" type="ORF">CLV98_11534</name>
</gene>
<dbReference type="PANTHER" id="PTHR43479">
    <property type="entry name" value="ACREF/ENVCD OPERON REPRESSOR-RELATED"/>
    <property type="match status" value="1"/>
</dbReference>
<sequence length="190" mass="21788">MKEKITDKKSALLEATLYLVNNKGFHDAPMAKIAKLAKVAPATIYLYFENKQDLINQLYLTVKANFSQHAFADYDPQKPVKKGFEAIWHNIASYKLNHLDEAMFLSQCDITPMIDQKSKQQGLLHLQPLLDLWTRGQQEGVIKDISPYLLYAYTVHPLSFLISVHQKGDFEITSTQLEEAFNLTWDGIKK</sequence>
<dbReference type="EMBL" id="QGDT01000015">
    <property type="protein sequence ID" value="PWJ55015.1"/>
    <property type="molecule type" value="Genomic_DNA"/>
</dbReference>
<evidence type="ECO:0000259" key="3">
    <source>
        <dbReference type="PROSITE" id="PS50977"/>
    </source>
</evidence>
<dbReference type="Proteomes" id="UP000245880">
    <property type="component" value="Unassembled WGS sequence"/>
</dbReference>
<dbReference type="PROSITE" id="PS50977">
    <property type="entry name" value="HTH_TETR_2"/>
    <property type="match status" value="1"/>
</dbReference>
<protein>
    <submittedName>
        <fullName evidence="4">AcrR family transcriptional regulator</fullName>
    </submittedName>
</protein>
<dbReference type="InterPro" id="IPR001647">
    <property type="entry name" value="HTH_TetR"/>
</dbReference>
<dbReference type="InterPro" id="IPR009057">
    <property type="entry name" value="Homeodomain-like_sf"/>
</dbReference>
<reference evidence="4 5" key="1">
    <citation type="submission" date="2018-03" db="EMBL/GenBank/DDBJ databases">
        <title>Genomic Encyclopedia of Archaeal and Bacterial Type Strains, Phase II (KMG-II): from individual species to whole genera.</title>
        <authorList>
            <person name="Goeker M."/>
        </authorList>
    </citation>
    <scope>NUCLEOTIDE SEQUENCE [LARGE SCALE GENOMIC DNA]</scope>
    <source>
        <strain evidence="4 5">DSM 100346</strain>
    </source>
</reference>
<dbReference type="RefSeq" id="WP_109677389.1">
    <property type="nucleotide sequence ID" value="NZ_QGDT01000015.1"/>
</dbReference>
<proteinExistence type="predicted"/>
<dbReference type="AlphaFoldDB" id="A0A316ABB5"/>
<dbReference type="Gene3D" id="1.10.357.10">
    <property type="entry name" value="Tetracycline Repressor, domain 2"/>
    <property type="match status" value="1"/>
</dbReference>
<dbReference type="GO" id="GO:0003677">
    <property type="term" value="F:DNA binding"/>
    <property type="evidence" value="ECO:0007669"/>
    <property type="project" value="UniProtKB-UniRule"/>
</dbReference>
<evidence type="ECO:0000256" key="1">
    <source>
        <dbReference type="ARBA" id="ARBA00023125"/>
    </source>
</evidence>
<dbReference type="Pfam" id="PF22604">
    <property type="entry name" value="TetR_HI_0893_C"/>
    <property type="match status" value="1"/>
</dbReference>
<dbReference type="InterPro" id="IPR054422">
    <property type="entry name" value="TetR-like_HI_0893_C"/>
</dbReference>
<dbReference type="OrthoDB" id="6430772at2"/>
<evidence type="ECO:0000313" key="4">
    <source>
        <dbReference type="EMBL" id="PWJ55015.1"/>
    </source>
</evidence>
<dbReference type="SUPFAM" id="SSF46689">
    <property type="entry name" value="Homeodomain-like"/>
    <property type="match status" value="1"/>
</dbReference>
<feature type="DNA-binding region" description="H-T-H motif" evidence="2">
    <location>
        <begin position="29"/>
        <end position="48"/>
    </location>
</feature>
<keyword evidence="5" id="KW-1185">Reference proteome</keyword>
<keyword evidence="1 2" id="KW-0238">DNA-binding</keyword>
<dbReference type="Pfam" id="PF00440">
    <property type="entry name" value="TetR_N"/>
    <property type="match status" value="1"/>
</dbReference>
<dbReference type="PANTHER" id="PTHR43479:SF11">
    <property type="entry name" value="ACREF_ENVCD OPERON REPRESSOR-RELATED"/>
    <property type="match status" value="1"/>
</dbReference>
<organism evidence="4 5">
    <name type="scientific">Dyadobacter jejuensis</name>
    <dbReference type="NCBI Taxonomy" id="1082580"/>
    <lineage>
        <taxon>Bacteria</taxon>
        <taxon>Pseudomonadati</taxon>
        <taxon>Bacteroidota</taxon>
        <taxon>Cytophagia</taxon>
        <taxon>Cytophagales</taxon>
        <taxon>Spirosomataceae</taxon>
        <taxon>Dyadobacter</taxon>
    </lineage>
</organism>
<feature type="domain" description="HTH tetR-type" evidence="3">
    <location>
        <begin position="6"/>
        <end position="66"/>
    </location>
</feature>
<dbReference type="PRINTS" id="PR00455">
    <property type="entry name" value="HTHTETR"/>
</dbReference>
<evidence type="ECO:0000313" key="5">
    <source>
        <dbReference type="Proteomes" id="UP000245880"/>
    </source>
</evidence>